<dbReference type="HOGENOM" id="CLU_053753_0_0_1"/>
<evidence type="ECO:0000313" key="3">
    <source>
        <dbReference type="EMBL" id="EKM49804.1"/>
    </source>
</evidence>
<organism evidence="3 4">
    <name type="scientific">Phanerochaete carnosa (strain HHB-10118-sp)</name>
    <name type="common">White-rot fungus</name>
    <name type="synonym">Peniophora carnosa</name>
    <dbReference type="NCBI Taxonomy" id="650164"/>
    <lineage>
        <taxon>Eukaryota</taxon>
        <taxon>Fungi</taxon>
        <taxon>Dikarya</taxon>
        <taxon>Basidiomycota</taxon>
        <taxon>Agaricomycotina</taxon>
        <taxon>Agaricomycetes</taxon>
        <taxon>Polyporales</taxon>
        <taxon>Phanerochaetaceae</taxon>
        <taxon>Phanerochaete</taxon>
    </lineage>
</organism>
<dbReference type="STRING" id="650164.K5VTD8"/>
<feature type="transmembrane region" description="Helical" evidence="2">
    <location>
        <begin position="202"/>
        <end position="222"/>
    </location>
</feature>
<keyword evidence="2" id="KW-0812">Transmembrane</keyword>
<feature type="region of interest" description="Disordered" evidence="1">
    <location>
        <begin position="1"/>
        <end position="59"/>
    </location>
</feature>
<gene>
    <name evidence="3" type="ORF">PHACADRAFT_106737</name>
</gene>
<dbReference type="GeneID" id="18907412"/>
<dbReference type="EMBL" id="JH930480">
    <property type="protein sequence ID" value="EKM49804.1"/>
    <property type="molecule type" value="Genomic_DNA"/>
</dbReference>
<dbReference type="KEGG" id="pco:PHACADRAFT_106737"/>
<accession>K5VTD8</accession>
<dbReference type="AlphaFoldDB" id="K5VTD8"/>
<dbReference type="RefSeq" id="XP_007401856.1">
    <property type="nucleotide sequence ID" value="XM_007401794.1"/>
</dbReference>
<keyword evidence="2" id="KW-1133">Transmembrane helix</keyword>
<name>K5VTD8_PHACS</name>
<proteinExistence type="predicted"/>
<reference evidence="3 4" key="1">
    <citation type="journal article" date="2012" name="BMC Genomics">
        <title>Comparative genomics of the white-rot fungi, Phanerochaete carnosa and P. chrysosporium, to elucidate the genetic basis of the distinct wood types they colonize.</title>
        <authorList>
            <person name="Suzuki H."/>
            <person name="MacDonald J."/>
            <person name="Syed K."/>
            <person name="Salamov A."/>
            <person name="Hori C."/>
            <person name="Aerts A."/>
            <person name="Henrissat B."/>
            <person name="Wiebenga A."/>
            <person name="vanKuyk P.A."/>
            <person name="Barry K."/>
            <person name="Lindquist E."/>
            <person name="LaButti K."/>
            <person name="Lapidus A."/>
            <person name="Lucas S."/>
            <person name="Coutinho P."/>
            <person name="Gong Y."/>
            <person name="Samejima M."/>
            <person name="Mahadevan R."/>
            <person name="Abou-Zaid M."/>
            <person name="de Vries R.P."/>
            <person name="Igarashi K."/>
            <person name="Yadav J.S."/>
            <person name="Grigoriev I.V."/>
            <person name="Master E.R."/>
        </authorList>
    </citation>
    <scope>NUCLEOTIDE SEQUENCE [LARGE SCALE GENOMIC DNA]</scope>
    <source>
        <strain evidence="3 4">HHB-10118-sp</strain>
    </source>
</reference>
<evidence type="ECO:0000256" key="1">
    <source>
        <dbReference type="SAM" id="MobiDB-lite"/>
    </source>
</evidence>
<evidence type="ECO:0008006" key="5">
    <source>
        <dbReference type="Google" id="ProtNLM"/>
    </source>
</evidence>
<keyword evidence="4" id="KW-1185">Reference proteome</keyword>
<dbReference type="OrthoDB" id="5582002at2759"/>
<dbReference type="InParanoid" id="K5VTD8"/>
<protein>
    <recommendedName>
        <fullName evidence="5">Late embryogenesis abundant protein LEA-2 subgroup domain-containing protein</fullName>
    </recommendedName>
</protein>
<keyword evidence="2" id="KW-0472">Membrane</keyword>
<dbReference type="Proteomes" id="UP000008370">
    <property type="component" value="Unassembled WGS sequence"/>
</dbReference>
<sequence>MDHDRKSVVSSFYGGRRASGDALQQDFPSPAPYADYTSHARQDSRSSFFNPNAPGRGSVELLNKQSAGYNNTTFFDGGRQEPVKGGYDEEAALRDEPFDIYADFNNQGPRYSRAAFGADNGYRYRRVNSPSLSKIETPSEATTAPVEMVTVPALGPEWQKSEMGTVIKQTQREERSERRAQKWKEWRRGERGLCGRYFTRKFTAWFLFCFAIAVGIVLAFTIPRVPDFQINQQDPLQQATGSFNQSIPVAFNRFPANFSFPGVADLQVDTQSNFLPLVIEKIHADVYDLITNRQIGVGDVGHMTFPAKQFSHLSMPLNFSYVASNDSDQTWNNWYNGCRNAAFDTNNQRPPVQFRLVLGFKITGLIGTKHTATDVTNANCPIELPQNAA</sequence>
<evidence type="ECO:0000313" key="4">
    <source>
        <dbReference type="Proteomes" id="UP000008370"/>
    </source>
</evidence>
<evidence type="ECO:0000256" key="2">
    <source>
        <dbReference type="SAM" id="Phobius"/>
    </source>
</evidence>